<reference evidence="2" key="1">
    <citation type="submission" date="2014-11" db="EMBL/GenBank/DDBJ databases">
        <authorList>
            <person name="Zhu J."/>
            <person name="Qi W."/>
            <person name="Song R."/>
        </authorList>
    </citation>
    <scope>NUCLEOTIDE SEQUENCE</scope>
</reference>
<sequence length="135" mass="15381">MWGDESVSLVPVEWLKAHEEVRVRARDKLLEMTKKWGGFTKPLVVDKKTGSLLDGHHRHSVACLLNLNSVPAICVDYFSDESIIVETWPNSDLDQITKKDVIEMSMSGELYPPKTSRHIFSYDIPPIFISLDALR</sequence>
<dbReference type="SMART" id="SM00470">
    <property type="entry name" value="ParB"/>
    <property type="match status" value="1"/>
</dbReference>
<dbReference type="SUPFAM" id="SSF110849">
    <property type="entry name" value="ParB/Sulfiredoxin"/>
    <property type="match status" value="1"/>
</dbReference>
<dbReference type="InterPro" id="IPR036086">
    <property type="entry name" value="ParB/Sulfiredoxin_sf"/>
</dbReference>
<name>A0A1B1TB95_9ARCH</name>
<dbReference type="InterPro" id="IPR003115">
    <property type="entry name" value="ParB_N"/>
</dbReference>
<feature type="domain" description="ParB-like N-terminal" evidence="1">
    <location>
        <begin position="8"/>
        <end position="91"/>
    </location>
</feature>
<accession>A0A1B1TB95</accession>
<dbReference type="Gene3D" id="3.90.1530.10">
    <property type="entry name" value="Conserved hypothetical protein from pyrococcus furiosus pfu- 392566-001, ParB domain"/>
    <property type="match status" value="1"/>
</dbReference>
<reference evidence="2" key="2">
    <citation type="journal article" date="2015" name="ISME J.">
        <title>A new class of marine Euryarchaeota group II from the Mediterranean deep chlorophyll maximum.</title>
        <authorList>
            <person name="Martin-Cuadrado A.B."/>
            <person name="Garcia-Heredia I."/>
            <person name="Molto A.G."/>
            <person name="Lopez-Ubeda R."/>
            <person name="Kimes N."/>
            <person name="Lopez-Garcia P."/>
            <person name="Moreira D."/>
            <person name="Rodriguez-Valera F."/>
        </authorList>
    </citation>
    <scope>NUCLEOTIDE SEQUENCE</scope>
</reference>
<evidence type="ECO:0000259" key="1">
    <source>
        <dbReference type="SMART" id="SM00470"/>
    </source>
</evidence>
<evidence type="ECO:0000313" key="2">
    <source>
        <dbReference type="EMBL" id="ANV79557.1"/>
    </source>
</evidence>
<organism evidence="2">
    <name type="scientific">uncultured Poseidoniia archaeon</name>
    <dbReference type="NCBI Taxonomy" id="1697135"/>
    <lineage>
        <taxon>Archaea</taxon>
        <taxon>Methanobacteriati</taxon>
        <taxon>Thermoplasmatota</taxon>
        <taxon>Candidatus Poseidoniia</taxon>
        <taxon>environmental samples</taxon>
    </lineage>
</organism>
<dbReference type="AlphaFoldDB" id="A0A1B1TB95"/>
<proteinExistence type="predicted"/>
<dbReference type="EMBL" id="KP211839">
    <property type="protein sequence ID" value="ANV79557.1"/>
    <property type="molecule type" value="Genomic_DNA"/>
</dbReference>
<protein>
    <submittedName>
        <fullName evidence="2">ParB-like nuclease protein</fullName>
    </submittedName>
</protein>